<reference evidence="2 3" key="2">
    <citation type="journal article" date="2017" name="Front. Plant Sci.">
        <title>Gene Classification and Mining of Molecular Markers Useful in Red Clover (Trifolium pratense) Breeding.</title>
        <authorList>
            <person name="Istvanek J."/>
            <person name="Dluhosova J."/>
            <person name="Dluhos P."/>
            <person name="Patkova L."/>
            <person name="Nedelnik J."/>
            <person name="Repkova J."/>
        </authorList>
    </citation>
    <scope>NUCLEOTIDE SEQUENCE [LARGE SCALE GENOMIC DNA]</scope>
    <source>
        <strain evidence="3">cv. Tatra</strain>
        <tissue evidence="2">Young leaves</tissue>
    </source>
</reference>
<feature type="region of interest" description="Disordered" evidence="1">
    <location>
        <begin position="65"/>
        <end position="119"/>
    </location>
</feature>
<evidence type="ECO:0000313" key="3">
    <source>
        <dbReference type="Proteomes" id="UP000236291"/>
    </source>
</evidence>
<dbReference type="EMBL" id="ASHM01028023">
    <property type="protein sequence ID" value="PNX74754.1"/>
    <property type="molecule type" value="Genomic_DNA"/>
</dbReference>
<protein>
    <submittedName>
        <fullName evidence="2">Uncharacterized protein</fullName>
    </submittedName>
</protein>
<proteinExistence type="predicted"/>
<dbReference type="AlphaFoldDB" id="A0A2K3L896"/>
<accession>A0A2K3L896</accession>
<name>A0A2K3L896_TRIPR</name>
<reference evidence="2 3" key="1">
    <citation type="journal article" date="2014" name="Am. J. Bot.">
        <title>Genome assembly and annotation for red clover (Trifolium pratense; Fabaceae).</title>
        <authorList>
            <person name="Istvanek J."/>
            <person name="Jaros M."/>
            <person name="Krenek A."/>
            <person name="Repkova J."/>
        </authorList>
    </citation>
    <scope>NUCLEOTIDE SEQUENCE [LARGE SCALE GENOMIC DNA]</scope>
    <source>
        <strain evidence="3">cv. Tatra</strain>
        <tissue evidence="2">Young leaves</tissue>
    </source>
</reference>
<gene>
    <name evidence="2" type="ORF">L195_g030681</name>
</gene>
<evidence type="ECO:0000256" key="1">
    <source>
        <dbReference type="SAM" id="MobiDB-lite"/>
    </source>
</evidence>
<dbReference type="Proteomes" id="UP000236291">
    <property type="component" value="Unassembled WGS sequence"/>
</dbReference>
<organism evidence="2 3">
    <name type="scientific">Trifolium pratense</name>
    <name type="common">Red clover</name>
    <dbReference type="NCBI Taxonomy" id="57577"/>
    <lineage>
        <taxon>Eukaryota</taxon>
        <taxon>Viridiplantae</taxon>
        <taxon>Streptophyta</taxon>
        <taxon>Embryophyta</taxon>
        <taxon>Tracheophyta</taxon>
        <taxon>Spermatophyta</taxon>
        <taxon>Magnoliopsida</taxon>
        <taxon>eudicotyledons</taxon>
        <taxon>Gunneridae</taxon>
        <taxon>Pentapetalae</taxon>
        <taxon>rosids</taxon>
        <taxon>fabids</taxon>
        <taxon>Fabales</taxon>
        <taxon>Fabaceae</taxon>
        <taxon>Papilionoideae</taxon>
        <taxon>50 kb inversion clade</taxon>
        <taxon>NPAAA clade</taxon>
        <taxon>Hologalegina</taxon>
        <taxon>IRL clade</taxon>
        <taxon>Trifolieae</taxon>
        <taxon>Trifolium</taxon>
    </lineage>
</organism>
<evidence type="ECO:0000313" key="2">
    <source>
        <dbReference type="EMBL" id="PNX74754.1"/>
    </source>
</evidence>
<comment type="caution">
    <text evidence="2">The sequence shown here is derived from an EMBL/GenBank/DDBJ whole genome shotgun (WGS) entry which is preliminary data.</text>
</comment>
<sequence>MHSHLMFSESDLMTIHENLMKKYDAKTILKRQKILNDVFDKKNEVSISGEEEKVFLDDKEDKLQKSVDENDVSKNHEEDKVSLSDAEDKVTKGNHEGKISKNDNEDSARERDDGRARANKEMEAAEELVMKLNVLVMLALKAPYDVPLDNMQLLYVITFYTLGQCLCTSVRLNSGRYLIAGILDVVLERIGLTGPTCSDTTL</sequence>